<feature type="transmembrane region" description="Helical" evidence="1">
    <location>
        <begin position="49"/>
        <end position="67"/>
    </location>
</feature>
<accession>A0A9W8BBV4</accession>
<proteinExistence type="predicted"/>
<reference evidence="2" key="1">
    <citation type="submission" date="2022-07" db="EMBL/GenBank/DDBJ databases">
        <title>Phylogenomic reconstructions and comparative analyses of Kickxellomycotina fungi.</title>
        <authorList>
            <person name="Reynolds N.K."/>
            <person name="Stajich J.E."/>
            <person name="Barry K."/>
            <person name="Grigoriev I.V."/>
            <person name="Crous P."/>
            <person name="Smith M.E."/>
        </authorList>
    </citation>
    <scope>NUCLEOTIDE SEQUENCE</scope>
    <source>
        <strain evidence="2">RSA 567</strain>
    </source>
</reference>
<keyword evidence="1" id="KW-0472">Membrane</keyword>
<dbReference type="OrthoDB" id="164921at2759"/>
<organism evidence="2 3">
    <name type="scientific">Dimargaris verticillata</name>
    <dbReference type="NCBI Taxonomy" id="2761393"/>
    <lineage>
        <taxon>Eukaryota</taxon>
        <taxon>Fungi</taxon>
        <taxon>Fungi incertae sedis</taxon>
        <taxon>Zoopagomycota</taxon>
        <taxon>Kickxellomycotina</taxon>
        <taxon>Dimargaritomycetes</taxon>
        <taxon>Dimargaritales</taxon>
        <taxon>Dimargaritaceae</taxon>
        <taxon>Dimargaris</taxon>
    </lineage>
</organism>
<name>A0A9W8BBV4_9FUNG</name>
<comment type="caution">
    <text evidence="2">The sequence shown here is derived from an EMBL/GenBank/DDBJ whole genome shotgun (WGS) entry which is preliminary data.</text>
</comment>
<dbReference type="Gene3D" id="3.40.50.1820">
    <property type="entry name" value="alpha/beta hydrolase"/>
    <property type="match status" value="1"/>
</dbReference>
<dbReference type="AlphaFoldDB" id="A0A9W8BBV4"/>
<feature type="transmembrane region" description="Helical" evidence="1">
    <location>
        <begin position="109"/>
        <end position="127"/>
    </location>
</feature>
<evidence type="ECO:0000313" key="3">
    <source>
        <dbReference type="Proteomes" id="UP001151582"/>
    </source>
</evidence>
<feature type="transmembrane region" description="Helical" evidence="1">
    <location>
        <begin position="164"/>
        <end position="189"/>
    </location>
</feature>
<keyword evidence="3" id="KW-1185">Reference proteome</keyword>
<evidence type="ECO:0000256" key="1">
    <source>
        <dbReference type="SAM" id="Phobius"/>
    </source>
</evidence>
<protein>
    <recommendedName>
        <fullName evidence="4">AB hydrolase-1 domain-containing protein</fullName>
    </recommendedName>
</protein>
<evidence type="ECO:0000313" key="2">
    <source>
        <dbReference type="EMBL" id="KAJ1984128.1"/>
    </source>
</evidence>
<evidence type="ECO:0008006" key="4">
    <source>
        <dbReference type="Google" id="ProtNLM"/>
    </source>
</evidence>
<keyword evidence="1" id="KW-0812">Transmembrane</keyword>
<feature type="transmembrane region" description="Helical" evidence="1">
    <location>
        <begin position="79"/>
        <end position="103"/>
    </location>
</feature>
<sequence length="536" mass="60490">MRQKSTCLSVPGVLALLFLCLHLVGLIVYAAKATNDINRVVPDNEYTKMWLNVVGFVLVCQSLFVISREFSTKRVLHAPLLWIAYGIFMLISTIMLFASYMALGERGTAVWFLTWFGGGLLVLIYSMKARRGYLVDSIMNIPHHRLVVEDSAANDAASAFLDTVFVTVTILFVFIWTFFLALQGVWFAADRGNFSAPGELVDVSVKASTYKLHVYCQGTYRDDSPTYVLSNEEGTPMTALIALQRSLVNRNRRVCLYDRPGYGWSEPGYRVQAPVQVVQSLKQALDKMGEKGPFIMAGYGAGGEYAQLYTHIFPTAVAGMVLIDSYPNREYLKAYALNQTTTNEYNDHTESTSHYFQSMRVVSPMGWQRPRVTDFPGFEPTELLSAHISLYSTNSHWQARYFEYDGCGCRPYQALQGYRDQNTTSFLRDHNWPLTWPALPKPLAASSPDDPGLPLLVITANQSLHADCRSNDSDLDEQECNALMAEQSILQRQTDLYLSTLSNNHQHEVCPDRCDHNLVYTSADWVSLKMVDWYGE</sequence>
<dbReference type="EMBL" id="JANBQB010000029">
    <property type="protein sequence ID" value="KAJ1984128.1"/>
    <property type="molecule type" value="Genomic_DNA"/>
</dbReference>
<dbReference type="SUPFAM" id="SSF53474">
    <property type="entry name" value="alpha/beta-Hydrolases"/>
    <property type="match status" value="1"/>
</dbReference>
<dbReference type="InterPro" id="IPR029058">
    <property type="entry name" value="AB_hydrolase_fold"/>
</dbReference>
<dbReference type="Proteomes" id="UP001151582">
    <property type="component" value="Unassembled WGS sequence"/>
</dbReference>
<gene>
    <name evidence="2" type="ORF">H4R34_000839</name>
</gene>
<keyword evidence="1" id="KW-1133">Transmembrane helix</keyword>